<dbReference type="GO" id="GO:0004519">
    <property type="term" value="F:endonuclease activity"/>
    <property type="evidence" value="ECO:0007669"/>
    <property type="project" value="UniProtKB-KW"/>
</dbReference>
<dbReference type="SUPFAM" id="SSF54060">
    <property type="entry name" value="His-Me finger endonucleases"/>
    <property type="match status" value="1"/>
</dbReference>
<keyword evidence="2" id="KW-0255">Endonuclease</keyword>
<organism evidence="2 3">
    <name type="scientific">Escherichia phage vB_EcoP_SP5M</name>
    <dbReference type="NCBI Taxonomy" id="2750853"/>
    <lineage>
        <taxon>Viruses</taxon>
        <taxon>Duplodnaviria</taxon>
        <taxon>Heunggongvirae</taxon>
        <taxon>Uroviricota</taxon>
        <taxon>Caudoviricetes</taxon>
        <taxon>Schitoviridae</taxon>
        <taxon>Enquatrovirinae</taxon>
        <taxon>Gamaleyavirus</taxon>
        <taxon>Gamaleyavirus Sp5m</taxon>
    </lineage>
</organism>
<dbReference type="Pfam" id="PF13392">
    <property type="entry name" value="HNH_3"/>
    <property type="match status" value="1"/>
</dbReference>
<evidence type="ECO:0000313" key="3">
    <source>
        <dbReference type="Proteomes" id="UP000515392"/>
    </source>
</evidence>
<protein>
    <submittedName>
        <fullName evidence="2">HNH homing endonuclease</fullName>
    </submittedName>
</protein>
<keyword evidence="2" id="KW-0540">Nuclease</keyword>
<proteinExistence type="predicted"/>
<evidence type="ECO:0000259" key="1">
    <source>
        <dbReference type="Pfam" id="PF13392"/>
    </source>
</evidence>
<dbReference type="Gene3D" id="3.90.75.20">
    <property type="match status" value="1"/>
</dbReference>
<sequence length="180" mass="20557">MPIPIAYFENRYLISEDGSITNLASNSPLKPTVNPNGYLKVGLAKGDGTHQQELVHILVAKHFIPNPYGYKYVNHLDGNKQNPHKDNLKWCTASQNSEHALRTGLRPGYMSANDKEKYLFEVLEGKQVGELAQEIGRRAETLHKMLRTTADRLGIRHKWDEVMRRNRRDVAIRQLAKINS</sequence>
<dbReference type="Proteomes" id="UP000515392">
    <property type="component" value="Segment"/>
</dbReference>
<gene>
    <name evidence="2" type="ORF">SP5M_0047</name>
</gene>
<name>A0A7D5JHW1_9CAUD</name>
<evidence type="ECO:0000313" key="2">
    <source>
        <dbReference type="EMBL" id="QLF80696.1"/>
    </source>
</evidence>
<feature type="domain" description="HNH nuclease" evidence="1">
    <location>
        <begin position="54"/>
        <end position="97"/>
    </location>
</feature>
<reference evidence="2 3" key="1">
    <citation type="submission" date="2020-06" db="EMBL/GenBank/DDBJ databases">
        <title>Complete genome sequences of eight phages infecting swine Enterotoxigenic Escherichia coli.</title>
        <authorList>
            <person name="Ferreira A."/>
            <person name="Oliveira H."/>
            <person name="Silva D."/>
            <person name="Almeida C."/>
            <person name="Burgan J."/>
            <person name="Azered J."/>
            <person name="Oliveira A."/>
        </authorList>
    </citation>
    <scope>NUCLEOTIDE SEQUENCE [LARGE SCALE GENOMIC DNA]</scope>
</reference>
<keyword evidence="3" id="KW-1185">Reference proteome</keyword>
<keyword evidence="2" id="KW-0378">Hydrolase</keyword>
<dbReference type="InterPro" id="IPR003615">
    <property type="entry name" value="HNH_nuc"/>
</dbReference>
<dbReference type="InterPro" id="IPR044925">
    <property type="entry name" value="His-Me_finger_sf"/>
</dbReference>
<accession>A0A7D5JHW1</accession>
<dbReference type="EMBL" id="MT682708">
    <property type="protein sequence ID" value="QLF80696.1"/>
    <property type="molecule type" value="Genomic_DNA"/>
</dbReference>